<organism evidence="1 2">
    <name type="scientific">Anaerosalibacter massiliensis</name>
    <dbReference type="NCBI Taxonomy" id="1347392"/>
    <lineage>
        <taxon>Bacteria</taxon>
        <taxon>Bacillati</taxon>
        <taxon>Bacillota</taxon>
        <taxon>Tissierellia</taxon>
        <taxon>Tissierellales</taxon>
        <taxon>Sporanaerobacteraceae</taxon>
        <taxon>Anaerosalibacter</taxon>
    </lineage>
</organism>
<protein>
    <submittedName>
        <fullName evidence="1">Uncharacterized protein</fullName>
    </submittedName>
</protein>
<keyword evidence="2" id="KW-1185">Reference proteome</keyword>
<gene>
    <name evidence="1" type="ORF">NSA23_10495</name>
</gene>
<evidence type="ECO:0000313" key="2">
    <source>
        <dbReference type="Proteomes" id="UP001142078"/>
    </source>
</evidence>
<dbReference type="Proteomes" id="UP001142078">
    <property type="component" value="Unassembled WGS sequence"/>
</dbReference>
<dbReference type="RefSeq" id="WP_246119236.1">
    <property type="nucleotide sequence ID" value="NZ_CABKTM010000075.1"/>
</dbReference>
<name>A0A9X2MJ00_9FIRM</name>
<dbReference type="AlphaFoldDB" id="A0A9X2MJ00"/>
<accession>A0A9X2MJ00</accession>
<comment type="caution">
    <text evidence="1">The sequence shown here is derived from an EMBL/GenBank/DDBJ whole genome shotgun (WGS) entry which is preliminary data.</text>
</comment>
<reference evidence="1" key="1">
    <citation type="submission" date="2022-07" db="EMBL/GenBank/DDBJ databases">
        <title>Enhanced cultured diversity of the mouse gut microbiota enables custom-made synthetic communities.</title>
        <authorList>
            <person name="Afrizal A."/>
        </authorList>
    </citation>
    <scope>NUCLEOTIDE SEQUENCE</scope>
    <source>
        <strain evidence="1">DSM 29482</strain>
    </source>
</reference>
<proteinExistence type="predicted"/>
<evidence type="ECO:0000313" key="1">
    <source>
        <dbReference type="EMBL" id="MCR2044539.1"/>
    </source>
</evidence>
<dbReference type="EMBL" id="JANJZL010000006">
    <property type="protein sequence ID" value="MCR2044539.1"/>
    <property type="molecule type" value="Genomic_DNA"/>
</dbReference>
<sequence length="350" mass="38639">MSLLKLVREKYKTISIVGMAKNTGKTMTLNHLIEEAIEESVTIGITSIGRDGESLDLVTETEKPKIFVEEGTLVATTADMLFMGDAKVEIISVTDYKTPLGSIIIGRVKDSGYVQIGGPQTVKETKEVANKMLELGAEFVIIDGALDRISSAAPSVSEGTILSTGATLSRTVDKVIEETLHVVNLFKLPEIEDEKAKPLVENIIKSGKVCLINKDYELKPLKVRTALSCGNIIGDHIKEDTKYVVVSGSLVKNTIEDIIKTTRRYKDIKIIISDGTKVFIKPKDWIRFQHYGVKVEVLNSINLIAITTNPYAPEGYYFDPNDFLEKMRAYVKGVPVMDVVLGGDEYGIYE</sequence>